<dbReference type="InterPro" id="IPR001360">
    <property type="entry name" value="Glyco_hydro_1"/>
</dbReference>
<dbReference type="Proteomes" id="UP001054821">
    <property type="component" value="Chromosome 1"/>
</dbReference>
<dbReference type="Pfam" id="PF00232">
    <property type="entry name" value="Glyco_hydro_1"/>
    <property type="match status" value="1"/>
</dbReference>
<evidence type="ECO:0000256" key="1">
    <source>
        <dbReference type="ARBA" id="ARBA00010838"/>
    </source>
</evidence>
<keyword evidence="2" id="KW-0378">Hydrolase</keyword>
<accession>A0A5E4EKI6</accession>
<feature type="chain" id="PRO_5044620430" evidence="5">
    <location>
        <begin position="28"/>
        <end position="540"/>
    </location>
</feature>
<dbReference type="GO" id="GO:0008422">
    <property type="term" value="F:beta-glucosidase activity"/>
    <property type="evidence" value="ECO:0007669"/>
    <property type="project" value="TreeGrafter"/>
</dbReference>
<dbReference type="EMBL" id="CABIKO010000018">
    <property type="protein sequence ID" value="VVA16227.1"/>
    <property type="molecule type" value="Genomic_DNA"/>
</dbReference>
<comment type="similarity">
    <text evidence="1 4">Belongs to the glycosyl hydrolase 1 family.</text>
</comment>
<dbReference type="Proteomes" id="UP000327085">
    <property type="component" value="Chromosome 1"/>
</dbReference>
<evidence type="ECO:0000256" key="5">
    <source>
        <dbReference type="SAM" id="SignalP"/>
    </source>
</evidence>
<feature type="active site" description="Nucleophile" evidence="3">
    <location>
        <position position="429"/>
    </location>
</feature>
<dbReference type="Gene3D" id="3.20.20.80">
    <property type="entry name" value="Glycosidases"/>
    <property type="match status" value="1"/>
</dbReference>
<dbReference type="EMBL" id="JAJFAZ020000001">
    <property type="protein sequence ID" value="KAI5355667.1"/>
    <property type="molecule type" value="Genomic_DNA"/>
</dbReference>
<protein>
    <submittedName>
        <fullName evidence="7">PREDICTED: beta-glucosidase</fullName>
    </submittedName>
</protein>
<proteinExistence type="inferred from homology"/>
<gene>
    <name evidence="7" type="ORF">ALMOND_2B032934</name>
    <name evidence="6" type="ORF">L3X38_008562</name>
</gene>
<feature type="signal peptide" evidence="5">
    <location>
        <begin position="1"/>
        <end position="27"/>
    </location>
</feature>
<dbReference type="FunFam" id="3.20.20.80:FF:000022">
    <property type="entry name" value="Beta-glucosidase 11"/>
    <property type="match status" value="1"/>
</dbReference>
<evidence type="ECO:0000313" key="8">
    <source>
        <dbReference type="Proteomes" id="UP000327085"/>
    </source>
</evidence>
<evidence type="ECO:0000256" key="2">
    <source>
        <dbReference type="ARBA" id="ARBA00022801"/>
    </source>
</evidence>
<dbReference type="GO" id="GO:0005975">
    <property type="term" value="P:carbohydrate metabolic process"/>
    <property type="evidence" value="ECO:0007669"/>
    <property type="project" value="InterPro"/>
</dbReference>
<dbReference type="AlphaFoldDB" id="A0A5E4EKI6"/>
<dbReference type="PROSITE" id="PS00572">
    <property type="entry name" value="GLYCOSYL_HYDROL_F1_1"/>
    <property type="match status" value="1"/>
</dbReference>
<evidence type="ECO:0000256" key="4">
    <source>
        <dbReference type="RuleBase" id="RU003690"/>
    </source>
</evidence>
<dbReference type="PANTHER" id="PTHR10353">
    <property type="entry name" value="GLYCOSYL HYDROLASE"/>
    <property type="match status" value="1"/>
</dbReference>
<evidence type="ECO:0000313" key="6">
    <source>
        <dbReference type="EMBL" id="KAI5355667.1"/>
    </source>
</evidence>
<reference evidence="7" key="1">
    <citation type="submission" date="2019-07" db="EMBL/GenBank/DDBJ databases">
        <authorList>
            <person name="Alioto T."/>
            <person name="Alioto T."/>
            <person name="Gomez Garrido J."/>
        </authorList>
    </citation>
    <scope>NUCLEOTIDE SEQUENCE</scope>
</reference>
<reference evidence="6 9" key="3">
    <citation type="journal article" date="2022" name="G3 (Bethesda)">
        <title>Whole-genome sequence and methylome profiling of the almond [Prunus dulcis (Mill.) D.A. Webb] cultivar 'Nonpareil'.</title>
        <authorList>
            <person name="D'Amico-Willman K.M."/>
            <person name="Ouma W.Z."/>
            <person name="Meulia T."/>
            <person name="Sideli G.M."/>
            <person name="Gradziel T.M."/>
            <person name="Fresnedo-Ramirez J."/>
        </authorList>
    </citation>
    <scope>NUCLEOTIDE SEQUENCE [LARGE SCALE GENOMIC DNA]</scope>
    <source>
        <strain evidence="6">Clone GOH B32 T37-40</strain>
    </source>
</reference>
<keyword evidence="5" id="KW-0732">Signal</keyword>
<dbReference type="SUPFAM" id="SSF51445">
    <property type="entry name" value="(Trans)glycosidases"/>
    <property type="match status" value="1"/>
</dbReference>
<dbReference type="InterPro" id="IPR017853">
    <property type="entry name" value="GH"/>
</dbReference>
<reference evidence="8" key="2">
    <citation type="journal article" date="2020" name="Plant J.">
        <title>Transposons played a major role in the diversification between the closely related almond and peach genomes: results from the almond genome sequence.</title>
        <authorList>
            <person name="Alioto T."/>
            <person name="Alexiou K.G."/>
            <person name="Bardil A."/>
            <person name="Barteri F."/>
            <person name="Castanera R."/>
            <person name="Cruz F."/>
            <person name="Dhingra A."/>
            <person name="Duval H."/>
            <person name="Fernandez I Marti A."/>
            <person name="Frias L."/>
            <person name="Galan B."/>
            <person name="Garcia J.L."/>
            <person name="Howad W."/>
            <person name="Gomez-Garrido J."/>
            <person name="Gut M."/>
            <person name="Julca I."/>
            <person name="Morata J."/>
            <person name="Puigdomenech P."/>
            <person name="Ribeca P."/>
            <person name="Rubio Cabetas M.J."/>
            <person name="Vlasova A."/>
            <person name="Wirthensohn M."/>
            <person name="Garcia-Mas J."/>
            <person name="Gabaldon T."/>
            <person name="Casacuberta J.M."/>
            <person name="Arus P."/>
        </authorList>
    </citation>
    <scope>NUCLEOTIDE SEQUENCE [LARGE SCALE GENOMIC DNA]</scope>
    <source>
        <strain evidence="8">cv. Texas</strain>
    </source>
</reference>
<dbReference type="PANTHER" id="PTHR10353:SF154">
    <property type="entry name" value="BETA-GLUCOSIDASE 9-RELATED"/>
    <property type="match status" value="1"/>
</dbReference>
<keyword evidence="9" id="KW-1185">Reference proteome</keyword>
<dbReference type="InParanoid" id="A0A5E4EKI6"/>
<dbReference type="OMA" id="FYWSSFD"/>
<dbReference type="Gramene" id="VVA16227">
    <property type="protein sequence ID" value="VVA16227"/>
    <property type="gene ID" value="Prudul26B032934"/>
</dbReference>
<evidence type="ECO:0000313" key="9">
    <source>
        <dbReference type="Proteomes" id="UP001054821"/>
    </source>
</evidence>
<dbReference type="PRINTS" id="PR00131">
    <property type="entry name" value="GLHYDRLASE1"/>
</dbReference>
<evidence type="ECO:0000256" key="3">
    <source>
        <dbReference type="PROSITE-ProRule" id="PRU10055"/>
    </source>
</evidence>
<organism evidence="7 8">
    <name type="scientific">Prunus dulcis</name>
    <name type="common">Almond</name>
    <name type="synonym">Amygdalus dulcis</name>
    <dbReference type="NCBI Taxonomy" id="3755"/>
    <lineage>
        <taxon>Eukaryota</taxon>
        <taxon>Viridiplantae</taxon>
        <taxon>Streptophyta</taxon>
        <taxon>Embryophyta</taxon>
        <taxon>Tracheophyta</taxon>
        <taxon>Spermatophyta</taxon>
        <taxon>Magnoliopsida</taxon>
        <taxon>eudicotyledons</taxon>
        <taxon>Gunneridae</taxon>
        <taxon>Pentapetalae</taxon>
        <taxon>rosids</taxon>
        <taxon>fabids</taxon>
        <taxon>Rosales</taxon>
        <taxon>Rosaceae</taxon>
        <taxon>Amygdaloideae</taxon>
        <taxon>Amygdaleae</taxon>
        <taxon>Prunus</taxon>
    </lineage>
</organism>
<evidence type="ECO:0000313" key="7">
    <source>
        <dbReference type="EMBL" id="VVA16227.1"/>
    </source>
</evidence>
<dbReference type="InterPro" id="IPR018120">
    <property type="entry name" value="Glyco_hydro_1_AS"/>
</dbReference>
<sequence length="540" mass="61473">MTFLRVSHGMCAIVLIAFLSQLVSVNADLEEYLLNALNPKELQVKRSHFPRDFAFGVSTSAAQIEGSTKGGGRGPSVWDHFIEKNPEIICDHSNLFTAIDSYKRYKEDVKAVKDLGVDSYRFSISWTRILPNGTLSGGINQEGIDYYNNLIDEVIKNGLTPYVTIYHFDAPQALEDKYGGFLNRSIVNDFKDYCEICFKTFGDRVKNWITINEPYIIAVMGYDSGVSPPGRCSVPSLFPCTSGNSSTEPYIVTHNLLLAHATAVRLYREKFQERQGGQIGISLVGQYAEPHSESLLDREAAIRVLDFQLGWYMEPLVSGQYPRSMRVLVKERLPKFTKEEKKLINGSFDFIGINYYTARYAKHDPISPNKAMCYRNDALALSLVENIDGDQIGPPAKGSFMIYSYPQGLEKLLVFMKQNYQNPKIYISENGISEVEEEENGLDGALRDPHRIQSVLRHLFWINKAMEKGVNVKGYFCWTPFDNFEWGMGYTQKFGLYYVDHKDNLKRIPKQSAKWLPIFLNGQDELQLRHELPNILSTIL</sequence>
<name>A0A5E4EKI6_PRUDU</name>